<dbReference type="Proteomes" id="UP000465360">
    <property type="component" value="Unassembled WGS sequence"/>
</dbReference>
<keyword evidence="3" id="KW-1185">Reference proteome</keyword>
<dbReference type="InterPro" id="IPR013096">
    <property type="entry name" value="Cupin_2"/>
</dbReference>
<reference evidence="2 3" key="1">
    <citation type="journal article" date="2019" name="Emerg. Microbes Infect.">
        <title>Comprehensive subspecies identification of 175 nontuberculous mycobacteria species based on 7547 genomic profiles.</title>
        <authorList>
            <person name="Matsumoto Y."/>
            <person name="Kinjo T."/>
            <person name="Motooka D."/>
            <person name="Nabeya D."/>
            <person name="Jung N."/>
            <person name="Uechi K."/>
            <person name="Horii T."/>
            <person name="Iida T."/>
            <person name="Fujita J."/>
            <person name="Nakamura S."/>
        </authorList>
    </citation>
    <scope>NUCLEOTIDE SEQUENCE [LARGE SCALE GENOMIC DNA]</scope>
    <source>
        <strain evidence="2 3">JCM 30725</strain>
    </source>
</reference>
<proteinExistence type="predicted"/>
<dbReference type="InterPro" id="IPR053146">
    <property type="entry name" value="QDO-like"/>
</dbReference>
<dbReference type="PANTHER" id="PTHR36440">
    <property type="entry name" value="PUTATIVE (AFU_ORTHOLOGUE AFUA_8G07350)-RELATED"/>
    <property type="match status" value="1"/>
</dbReference>
<dbReference type="PANTHER" id="PTHR36440:SF1">
    <property type="entry name" value="PUTATIVE (AFU_ORTHOLOGUE AFUA_8G07350)-RELATED"/>
    <property type="match status" value="1"/>
</dbReference>
<protein>
    <recommendedName>
        <fullName evidence="1">Cupin type-2 domain-containing protein</fullName>
    </recommendedName>
</protein>
<sequence>MRGVVPPGAVVPLHRHADAEDFFILSGQQQVLVSVGNQLAWRDASAGDYVRIPGNVMHAHRNVTDEPAVDLIITTSRLGRFFAEIGRPVTKDLRPPTAAELAKFVEASARYGYVLATPQENAAYGIDMPVFSG</sequence>
<dbReference type="InterPro" id="IPR011051">
    <property type="entry name" value="RmlC_Cupin_sf"/>
</dbReference>
<dbReference type="SUPFAM" id="SSF51182">
    <property type="entry name" value="RmlC-like cupins"/>
    <property type="match status" value="1"/>
</dbReference>
<feature type="domain" description="Cupin type-2" evidence="1">
    <location>
        <begin position="4"/>
        <end position="69"/>
    </location>
</feature>
<comment type="caution">
    <text evidence="2">The sequence shown here is derived from an EMBL/GenBank/DDBJ whole genome shotgun (WGS) entry which is preliminary data.</text>
</comment>
<evidence type="ECO:0000313" key="3">
    <source>
        <dbReference type="Proteomes" id="UP000465360"/>
    </source>
</evidence>
<dbReference type="CDD" id="cd02208">
    <property type="entry name" value="cupin_RmlC-like"/>
    <property type="match status" value="1"/>
</dbReference>
<gene>
    <name evidence="2" type="ORF">MBOU_10750</name>
</gene>
<dbReference type="InterPro" id="IPR014710">
    <property type="entry name" value="RmlC-like_jellyroll"/>
</dbReference>
<evidence type="ECO:0000259" key="1">
    <source>
        <dbReference type="Pfam" id="PF07883"/>
    </source>
</evidence>
<organism evidence="2 3">
    <name type="scientific">Mycobacterium bourgelatii</name>
    <dbReference type="NCBI Taxonomy" id="1273442"/>
    <lineage>
        <taxon>Bacteria</taxon>
        <taxon>Bacillati</taxon>
        <taxon>Actinomycetota</taxon>
        <taxon>Actinomycetes</taxon>
        <taxon>Mycobacteriales</taxon>
        <taxon>Mycobacteriaceae</taxon>
        <taxon>Mycobacterium</taxon>
    </lineage>
</organism>
<dbReference type="EMBL" id="BLKZ01000001">
    <property type="protein sequence ID" value="GFG89033.1"/>
    <property type="molecule type" value="Genomic_DNA"/>
</dbReference>
<name>A0A7I9YKK0_MYCBU</name>
<accession>A0A7I9YKK0</accession>
<evidence type="ECO:0000313" key="2">
    <source>
        <dbReference type="EMBL" id="GFG89033.1"/>
    </source>
</evidence>
<dbReference type="AlphaFoldDB" id="A0A7I9YKK0"/>
<dbReference type="Gene3D" id="2.60.120.10">
    <property type="entry name" value="Jelly Rolls"/>
    <property type="match status" value="1"/>
</dbReference>
<dbReference type="Pfam" id="PF07883">
    <property type="entry name" value="Cupin_2"/>
    <property type="match status" value="1"/>
</dbReference>